<sequence length="139" mass="16158">MICMPFCFGKEKKKEGEKRKILAPDLHPVGQMAFLFINTYEKKNPHSDQGVNSGYDLVPPYEGLFRWRGRFRLERGDPLKEGQTAQMCLDLLRLPSYARNPHISEYVAACLHVKGLRQNTKSQQDYYNHYLFMKGNGIM</sequence>
<dbReference type="EMBL" id="CM044705">
    <property type="protein sequence ID" value="KAI5661717.1"/>
    <property type="molecule type" value="Genomic_DNA"/>
</dbReference>
<evidence type="ECO:0000313" key="1">
    <source>
        <dbReference type="EMBL" id="KAI5661717.1"/>
    </source>
</evidence>
<comment type="caution">
    <text evidence="1">The sequence shown here is derived from an EMBL/GenBank/DDBJ whole genome shotgun (WGS) entry which is preliminary data.</text>
</comment>
<evidence type="ECO:0000313" key="2">
    <source>
        <dbReference type="Proteomes" id="UP001060085"/>
    </source>
</evidence>
<gene>
    <name evidence="1" type="ORF">M9H77_21040</name>
</gene>
<name>A0ACC0AMQ1_CATRO</name>
<reference evidence="2" key="1">
    <citation type="journal article" date="2023" name="Nat. Plants">
        <title>Single-cell RNA sequencing provides a high-resolution roadmap for understanding the multicellular compartmentation of specialized metabolism.</title>
        <authorList>
            <person name="Sun S."/>
            <person name="Shen X."/>
            <person name="Li Y."/>
            <person name="Li Y."/>
            <person name="Wang S."/>
            <person name="Li R."/>
            <person name="Zhang H."/>
            <person name="Shen G."/>
            <person name="Guo B."/>
            <person name="Wei J."/>
            <person name="Xu J."/>
            <person name="St-Pierre B."/>
            <person name="Chen S."/>
            <person name="Sun C."/>
        </authorList>
    </citation>
    <scope>NUCLEOTIDE SEQUENCE [LARGE SCALE GENOMIC DNA]</scope>
</reference>
<organism evidence="1 2">
    <name type="scientific">Catharanthus roseus</name>
    <name type="common">Madagascar periwinkle</name>
    <name type="synonym">Vinca rosea</name>
    <dbReference type="NCBI Taxonomy" id="4058"/>
    <lineage>
        <taxon>Eukaryota</taxon>
        <taxon>Viridiplantae</taxon>
        <taxon>Streptophyta</taxon>
        <taxon>Embryophyta</taxon>
        <taxon>Tracheophyta</taxon>
        <taxon>Spermatophyta</taxon>
        <taxon>Magnoliopsida</taxon>
        <taxon>eudicotyledons</taxon>
        <taxon>Gunneridae</taxon>
        <taxon>Pentapetalae</taxon>
        <taxon>asterids</taxon>
        <taxon>lamiids</taxon>
        <taxon>Gentianales</taxon>
        <taxon>Apocynaceae</taxon>
        <taxon>Rauvolfioideae</taxon>
        <taxon>Vinceae</taxon>
        <taxon>Catharanthinae</taxon>
        <taxon>Catharanthus</taxon>
    </lineage>
</organism>
<accession>A0ACC0AMQ1</accession>
<proteinExistence type="predicted"/>
<dbReference type="Proteomes" id="UP001060085">
    <property type="component" value="Linkage Group LG05"/>
</dbReference>
<protein>
    <submittedName>
        <fullName evidence="1">Uncharacterized protein</fullName>
    </submittedName>
</protein>
<keyword evidence="2" id="KW-1185">Reference proteome</keyword>